<feature type="region of interest" description="Disordered" evidence="1">
    <location>
        <begin position="428"/>
        <end position="454"/>
    </location>
</feature>
<dbReference type="Proteomes" id="UP000570361">
    <property type="component" value="Unassembled WGS sequence"/>
</dbReference>
<feature type="domain" description="Apiosidase-like catalytic" evidence="3">
    <location>
        <begin position="2"/>
        <end position="311"/>
    </location>
</feature>
<dbReference type="InterPro" id="IPR025277">
    <property type="entry name" value="Apiosidase-like_cat_dom"/>
</dbReference>
<sequence>MKEYLANRKEKGFSVIQIVALDPEADLEMRSPCGEKALIDDNPLTPNIRYFEYLDQVIQMAEELELYVLLLPVWGQLVVGDNWFGKKFDKIITVDNAYAYALWLGERYRAQSNLIWALGGDRHPVHDGVDYRNLWRKMAEGLAKGVLGKDLKWNQPDKAWSDLLITYHTSCFGNPPLYSTTDYWTDEDAWISFNMLQSGHNPSIRSYEQVEKDYKKAPVKPVLDGEPNYEEMPSAFPFTYPIQTHGEWNVRRRAYWSLFAGSCGHTYGHHSIWRFARKKDERTLYTWQEAMDRPGAWQMKVLRDLMDSRPFHRVQPCQEMLTHPENCADGCLEDHRQACMDSEGSFAWIYFTSGGTEKIDLTHMKGSTIHAWWFNPRDGQCYDSDGSLLTRPFASISEKTIVTFTTPTAGKENDWVLVLDDAEVGYAAPGSNTSNLQSEKKEEAEDEVFFPTVE</sequence>
<evidence type="ECO:0000313" key="5">
    <source>
        <dbReference type="Proteomes" id="UP000570361"/>
    </source>
</evidence>
<accession>A0A7W5FM23</accession>
<evidence type="ECO:0000259" key="2">
    <source>
        <dbReference type="Pfam" id="PF12904"/>
    </source>
</evidence>
<dbReference type="InterPro" id="IPR024749">
    <property type="entry name" value="Collagen-bd_put"/>
</dbReference>
<dbReference type="Gene3D" id="3.20.20.80">
    <property type="entry name" value="Glycosidases"/>
    <property type="match status" value="1"/>
</dbReference>
<dbReference type="PANTHER" id="PTHR37836:SF3">
    <property type="entry name" value="ENDOGLUCANASE"/>
    <property type="match status" value="1"/>
</dbReference>
<name>A0A7W5FM23_9BACL</name>
<evidence type="ECO:0008006" key="6">
    <source>
        <dbReference type="Google" id="ProtNLM"/>
    </source>
</evidence>
<comment type="caution">
    <text evidence="4">The sequence shown here is derived from an EMBL/GenBank/DDBJ whole genome shotgun (WGS) entry which is preliminary data.</text>
</comment>
<organism evidence="4 5">
    <name type="scientific">Paenibacillus phyllosphaerae</name>
    <dbReference type="NCBI Taxonomy" id="274593"/>
    <lineage>
        <taxon>Bacteria</taxon>
        <taxon>Bacillati</taxon>
        <taxon>Bacillota</taxon>
        <taxon>Bacilli</taxon>
        <taxon>Bacillales</taxon>
        <taxon>Paenibacillaceae</taxon>
        <taxon>Paenibacillus</taxon>
    </lineage>
</organism>
<gene>
    <name evidence="4" type="ORF">FHS18_001680</name>
</gene>
<dbReference type="SUPFAM" id="SSF51445">
    <property type="entry name" value="(Trans)glycosidases"/>
    <property type="match status" value="1"/>
</dbReference>
<reference evidence="4 5" key="1">
    <citation type="submission" date="2020-08" db="EMBL/GenBank/DDBJ databases">
        <title>Genomic Encyclopedia of Type Strains, Phase III (KMG-III): the genomes of soil and plant-associated and newly described type strains.</title>
        <authorList>
            <person name="Whitman W."/>
        </authorList>
    </citation>
    <scope>NUCLEOTIDE SEQUENCE [LARGE SCALE GENOMIC DNA]</scope>
    <source>
        <strain evidence="4 5">CECT 5862</strain>
    </source>
</reference>
<dbReference type="AlphaFoldDB" id="A0A7W5FM23"/>
<dbReference type="Pfam" id="PF12904">
    <property type="entry name" value="Collagen_bind_2"/>
    <property type="match status" value="1"/>
</dbReference>
<dbReference type="InterPro" id="IPR017853">
    <property type="entry name" value="GH"/>
</dbReference>
<dbReference type="PANTHER" id="PTHR37836">
    <property type="entry name" value="LMO1036 PROTEIN"/>
    <property type="match status" value="1"/>
</dbReference>
<feature type="domain" description="Putative collagen-binding" evidence="2">
    <location>
        <begin position="334"/>
        <end position="420"/>
    </location>
</feature>
<evidence type="ECO:0000259" key="3">
    <source>
        <dbReference type="Pfam" id="PF13204"/>
    </source>
</evidence>
<proteinExistence type="predicted"/>
<dbReference type="Pfam" id="PF13204">
    <property type="entry name" value="Apiosidase"/>
    <property type="match status" value="1"/>
</dbReference>
<dbReference type="EMBL" id="JACHXK010000003">
    <property type="protein sequence ID" value="MBB3109617.1"/>
    <property type="molecule type" value="Genomic_DNA"/>
</dbReference>
<keyword evidence="5" id="KW-1185">Reference proteome</keyword>
<evidence type="ECO:0000313" key="4">
    <source>
        <dbReference type="EMBL" id="MBB3109617.1"/>
    </source>
</evidence>
<protein>
    <recommendedName>
        <fullName evidence="6">DUF4038 domain-containing protein</fullName>
    </recommendedName>
</protein>
<evidence type="ECO:0000256" key="1">
    <source>
        <dbReference type="SAM" id="MobiDB-lite"/>
    </source>
</evidence>